<evidence type="ECO:0000256" key="4">
    <source>
        <dbReference type="ARBA" id="ARBA00061401"/>
    </source>
</evidence>
<reference evidence="8" key="1">
    <citation type="submission" date="2009-09" db="EMBL/GenBank/DDBJ databases">
        <title>The complete chromosome of Sebaldella termitidis ATCC 33386.</title>
        <authorList>
            <consortium name="US DOE Joint Genome Institute (JGI-PGF)"/>
            <person name="Lucas S."/>
            <person name="Copeland A."/>
            <person name="Lapidus A."/>
            <person name="Glavina del Rio T."/>
            <person name="Dalin E."/>
            <person name="Tice H."/>
            <person name="Bruce D."/>
            <person name="Goodwin L."/>
            <person name="Pitluck S."/>
            <person name="Kyrpides N."/>
            <person name="Mavromatis K."/>
            <person name="Ivanova N."/>
            <person name="Mikhailova N."/>
            <person name="Sims D."/>
            <person name="Meincke L."/>
            <person name="Brettin T."/>
            <person name="Detter J.C."/>
            <person name="Han C."/>
            <person name="Larimer F."/>
            <person name="Land M."/>
            <person name="Hauser L."/>
            <person name="Markowitz V."/>
            <person name="Cheng J.F."/>
            <person name="Hugenholtz P."/>
            <person name="Woyke T."/>
            <person name="Wu D."/>
            <person name="Eisen J.A."/>
        </authorList>
    </citation>
    <scope>NUCLEOTIDE SEQUENCE [LARGE SCALE GENOMIC DNA]</scope>
    <source>
        <strain evidence="8">ATCC 33386 / NCTC 11300</strain>
    </source>
</reference>
<dbReference type="Pfam" id="PF13277">
    <property type="entry name" value="YmdB"/>
    <property type="match status" value="1"/>
</dbReference>
<dbReference type="InterPro" id="IPR029052">
    <property type="entry name" value="Metallo-depent_PP-like"/>
</dbReference>
<dbReference type="AlphaFoldDB" id="D1AMG4"/>
<feature type="active site" description="Proton donor" evidence="5">
    <location>
        <position position="66"/>
    </location>
</feature>
<keyword evidence="2" id="KW-0378">Hydrolase</keyword>
<dbReference type="NCBIfam" id="TIGR00282">
    <property type="entry name" value="TIGR00282 family metallophosphoesterase"/>
    <property type="match status" value="1"/>
</dbReference>
<dbReference type="PIRSF" id="PIRSF004789">
    <property type="entry name" value="DR1281"/>
    <property type="match status" value="1"/>
</dbReference>
<evidence type="ECO:0000256" key="5">
    <source>
        <dbReference type="PIRSR" id="PIRSR004789-50"/>
    </source>
</evidence>
<reference evidence="7 8" key="2">
    <citation type="journal article" date="2010" name="Stand. Genomic Sci.">
        <title>Complete genome sequence of Sebaldella termitidis type strain (NCTC 11300).</title>
        <authorList>
            <person name="Harmon-Smith M."/>
            <person name="Celia L."/>
            <person name="Chertkov O."/>
            <person name="Lapidus A."/>
            <person name="Copeland A."/>
            <person name="Glavina Del Rio T."/>
            <person name="Nolan M."/>
            <person name="Lucas S."/>
            <person name="Tice H."/>
            <person name="Cheng J.F."/>
            <person name="Han C."/>
            <person name="Detter J.C."/>
            <person name="Bruce D."/>
            <person name="Goodwin L."/>
            <person name="Pitluck S."/>
            <person name="Pati A."/>
            <person name="Liolios K."/>
            <person name="Ivanova N."/>
            <person name="Mavromatis K."/>
            <person name="Mikhailova N."/>
            <person name="Chen A."/>
            <person name="Palaniappan K."/>
            <person name="Land M."/>
            <person name="Hauser L."/>
            <person name="Chang Y.J."/>
            <person name="Jeffries C.D."/>
            <person name="Brettin T."/>
            <person name="Goker M."/>
            <person name="Beck B."/>
            <person name="Bristow J."/>
            <person name="Eisen J.A."/>
            <person name="Markowitz V."/>
            <person name="Hugenholtz P."/>
            <person name="Kyrpides N.C."/>
            <person name="Klenk H.P."/>
            <person name="Chen F."/>
        </authorList>
    </citation>
    <scope>NUCLEOTIDE SEQUENCE [LARGE SCALE GENOMIC DNA]</scope>
    <source>
        <strain evidence="8">ATCC 33386 / NCTC 11300</strain>
    </source>
</reference>
<dbReference type="Gene3D" id="3.60.21.10">
    <property type="match status" value="1"/>
</dbReference>
<dbReference type="CDD" id="cd07382">
    <property type="entry name" value="MPP_DR1281"/>
    <property type="match status" value="1"/>
</dbReference>
<dbReference type="EMBL" id="CP001739">
    <property type="protein sequence ID" value="ACZ09538.1"/>
    <property type="molecule type" value="Genomic_DNA"/>
</dbReference>
<feature type="binding site" evidence="6">
    <location>
        <position position="8"/>
    </location>
    <ligand>
        <name>Fe cation</name>
        <dbReference type="ChEBI" id="CHEBI:24875"/>
        <label>1</label>
    </ligand>
</feature>
<dbReference type="InterPro" id="IPR005235">
    <property type="entry name" value="YmdB-like"/>
</dbReference>
<keyword evidence="1 6" id="KW-0479">Metal-binding</keyword>
<protein>
    <submittedName>
        <fullName evidence="7">Metallophosphoesterase</fullName>
    </submittedName>
</protein>
<accession>D1AMG4</accession>
<name>D1AMG4_SEBTE</name>
<dbReference type="SUPFAM" id="SSF56300">
    <property type="entry name" value="Metallo-dependent phosphatases"/>
    <property type="match status" value="1"/>
</dbReference>
<evidence type="ECO:0000256" key="2">
    <source>
        <dbReference type="ARBA" id="ARBA00022801"/>
    </source>
</evidence>
<feature type="binding site" evidence="6">
    <location>
        <position position="37"/>
    </location>
    <ligand>
        <name>Fe cation</name>
        <dbReference type="ChEBI" id="CHEBI:24875"/>
        <label>2</label>
    </ligand>
</feature>
<proteinExistence type="inferred from homology"/>
<feature type="binding site" evidence="6">
    <location>
        <position position="65"/>
    </location>
    <ligand>
        <name>Fe cation</name>
        <dbReference type="ChEBI" id="CHEBI:24875"/>
        <label>2</label>
    </ligand>
</feature>
<dbReference type="eggNOG" id="COG1692">
    <property type="taxonomic scope" value="Bacteria"/>
</dbReference>
<evidence type="ECO:0000256" key="1">
    <source>
        <dbReference type="ARBA" id="ARBA00022723"/>
    </source>
</evidence>
<dbReference type="PANTHER" id="PTHR36303:SF1">
    <property type="entry name" value="2',3'-CYCLIC-NUCLEOTIDE 2'-PHOSPHODIESTERASE"/>
    <property type="match status" value="1"/>
</dbReference>
<keyword evidence="3" id="KW-0408">Iron</keyword>
<dbReference type="KEGG" id="str:Sterm_2693"/>
<evidence type="ECO:0000256" key="6">
    <source>
        <dbReference type="PIRSR" id="PIRSR004789-51"/>
    </source>
</evidence>
<dbReference type="HOGENOM" id="CLU_068238_0_0_0"/>
<dbReference type="RefSeq" id="WP_012862132.1">
    <property type="nucleotide sequence ID" value="NC_013517.1"/>
</dbReference>
<feature type="binding site" evidence="6">
    <location>
        <position position="37"/>
    </location>
    <ligand>
        <name>Fe cation</name>
        <dbReference type="ChEBI" id="CHEBI:24875"/>
        <label>1</label>
    </ligand>
</feature>
<evidence type="ECO:0000313" key="8">
    <source>
        <dbReference type="Proteomes" id="UP000000845"/>
    </source>
</evidence>
<feature type="binding site" evidence="6">
    <location>
        <position position="38"/>
    </location>
    <ligand>
        <name>Fe cation</name>
        <dbReference type="ChEBI" id="CHEBI:24875"/>
        <label>1</label>
    </ligand>
</feature>
<dbReference type="GO" id="GO:0046872">
    <property type="term" value="F:metal ion binding"/>
    <property type="evidence" value="ECO:0007669"/>
    <property type="project" value="UniProtKB-KW"/>
</dbReference>
<dbReference type="Proteomes" id="UP000000845">
    <property type="component" value="Chromosome"/>
</dbReference>
<feature type="binding site" evidence="6">
    <location>
        <position position="173"/>
    </location>
    <ligand>
        <name>Fe cation</name>
        <dbReference type="ChEBI" id="CHEBI:24875"/>
        <label>2</label>
    </ligand>
</feature>
<dbReference type="GO" id="GO:0004113">
    <property type="term" value="F:2',3'-cyclic-nucleotide 3'-phosphodiesterase activity"/>
    <property type="evidence" value="ECO:0007669"/>
    <property type="project" value="TreeGrafter"/>
</dbReference>
<dbReference type="STRING" id="526218.Sterm_2693"/>
<evidence type="ECO:0000256" key="3">
    <source>
        <dbReference type="ARBA" id="ARBA00023004"/>
    </source>
</evidence>
<dbReference type="FunFam" id="3.60.21.10:FF:000016">
    <property type="entry name" value="Putative metallophosphoesterase"/>
    <property type="match status" value="1"/>
</dbReference>
<feature type="binding site" evidence="6">
    <location>
        <position position="175"/>
    </location>
    <ligand>
        <name>Fe cation</name>
        <dbReference type="ChEBI" id="CHEBI:24875"/>
        <label>1</label>
    </ligand>
</feature>
<evidence type="ECO:0000313" key="7">
    <source>
        <dbReference type="EMBL" id="ACZ09538.1"/>
    </source>
</evidence>
<sequence>MKLLIIGDLVGEPGREALAKYLDNKRELFDFIVVNGENVAGGFGITPKIASKVFNLGVDVVTLGNHTWDRREIYPYLDETEKMIRPLNFAPGTPGKGYTIVEKNGKKLAVINIQGKVFMPPIACPFLAVDELLPEIKKITNNIIVDFHGEATSEKQAMGWNLDGQVSLVYGTHTHTQTADERILHRGTGYITDIGMTGGHDGILGMNKKESIQKFKDGLPARWSVCKENIKINGIIVDINEYGRTEKIERLNLHISI</sequence>
<organism evidence="7 8">
    <name type="scientific">Sebaldella termitidis (strain ATCC 33386 / NCTC 11300)</name>
    <dbReference type="NCBI Taxonomy" id="526218"/>
    <lineage>
        <taxon>Bacteria</taxon>
        <taxon>Fusobacteriati</taxon>
        <taxon>Fusobacteriota</taxon>
        <taxon>Fusobacteriia</taxon>
        <taxon>Fusobacteriales</taxon>
        <taxon>Leptotrichiaceae</taxon>
        <taxon>Sebaldella</taxon>
    </lineage>
</organism>
<gene>
    <name evidence="7" type="ordered locus">Sterm_2693</name>
</gene>
<keyword evidence="8" id="KW-1185">Reference proteome</keyword>
<comment type="similarity">
    <text evidence="4">Belongs to the YmdB-like family.</text>
</comment>
<dbReference type="PANTHER" id="PTHR36303">
    <property type="entry name" value="2',3'-CYCLIC-NUCLEOTIDE 2'-PHOSPHODIESTERASE"/>
    <property type="match status" value="1"/>
</dbReference>
<feature type="binding site" evidence="6">
    <location>
        <position position="148"/>
    </location>
    <ligand>
        <name>Fe cation</name>
        <dbReference type="ChEBI" id="CHEBI:24875"/>
        <label>2</label>
    </ligand>
</feature>